<dbReference type="EMBL" id="PKMF04000096">
    <property type="protein sequence ID" value="KAK7850719.1"/>
    <property type="molecule type" value="Genomic_DNA"/>
</dbReference>
<keyword evidence="2" id="KW-1185">Reference proteome</keyword>
<evidence type="ECO:0000313" key="1">
    <source>
        <dbReference type="EMBL" id="KAK7850719.1"/>
    </source>
</evidence>
<gene>
    <name evidence="1" type="primary">EXLB1_1</name>
    <name evidence="1" type="ORF">CFP56_043828</name>
</gene>
<name>A0AAW0LGY2_QUESU</name>
<organism evidence="1 2">
    <name type="scientific">Quercus suber</name>
    <name type="common">Cork oak</name>
    <dbReference type="NCBI Taxonomy" id="58331"/>
    <lineage>
        <taxon>Eukaryota</taxon>
        <taxon>Viridiplantae</taxon>
        <taxon>Streptophyta</taxon>
        <taxon>Embryophyta</taxon>
        <taxon>Tracheophyta</taxon>
        <taxon>Spermatophyta</taxon>
        <taxon>Magnoliopsida</taxon>
        <taxon>eudicotyledons</taxon>
        <taxon>Gunneridae</taxon>
        <taxon>Pentapetalae</taxon>
        <taxon>rosids</taxon>
        <taxon>fabids</taxon>
        <taxon>Fagales</taxon>
        <taxon>Fagaceae</taxon>
        <taxon>Quercus</taxon>
    </lineage>
</organism>
<dbReference type="Proteomes" id="UP000237347">
    <property type="component" value="Unassembled WGS sequence"/>
</dbReference>
<sequence>MEQFDNDFFLLSHQPTSTDFETFLSFHHHLQHNIACADEVVNKVVTDNGDGDKTGDILSPSAYARLARHNVALEVFSYGVIDVEYRRIACKYSNYNLEPNLLYKSMRYPKGSNWSYEMLAKTVYYVHMNSDCQQWRAMSRAYVEVWEMANQPSDSIKLSFQ</sequence>
<dbReference type="AlphaFoldDB" id="A0AAW0LGY2"/>
<accession>A0AAW0LGY2</accession>
<reference evidence="1 2" key="1">
    <citation type="journal article" date="2018" name="Sci. Data">
        <title>The draft genome sequence of cork oak.</title>
        <authorList>
            <person name="Ramos A.M."/>
            <person name="Usie A."/>
            <person name="Barbosa P."/>
            <person name="Barros P.M."/>
            <person name="Capote T."/>
            <person name="Chaves I."/>
            <person name="Simoes F."/>
            <person name="Abreu I."/>
            <person name="Carrasquinho I."/>
            <person name="Faro C."/>
            <person name="Guimaraes J.B."/>
            <person name="Mendonca D."/>
            <person name="Nobrega F."/>
            <person name="Rodrigues L."/>
            <person name="Saibo N.J.M."/>
            <person name="Varela M.C."/>
            <person name="Egas C."/>
            <person name="Matos J."/>
            <person name="Miguel C.M."/>
            <person name="Oliveira M.M."/>
            <person name="Ricardo C.P."/>
            <person name="Goncalves S."/>
        </authorList>
    </citation>
    <scope>NUCLEOTIDE SEQUENCE [LARGE SCALE GENOMIC DNA]</scope>
    <source>
        <strain evidence="2">cv. HL8</strain>
    </source>
</reference>
<protein>
    <submittedName>
        <fullName evidence="1">Expansin-like b1</fullName>
    </submittedName>
</protein>
<comment type="caution">
    <text evidence="1">The sequence shown here is derived from an EMBL/GenBank/DDBJ whole genome shotgun (WGS) entry which is preliminary data.</text>
</comment>
<dbReference type="InterPro" id="IPR036908">
    <property type="entry name" value="RlpA-like_sf"/>
</dbReference>
<evidence type="ECO:0000313" key="2">
    <source>
        <dbReference type="Proteomes" id="UP000237347"/>
    </source>
</evidence>
<proteinExistence type="predicted"/>
<dbReference type="PANTHER" id="PTHR31692">
    <property type="entry name" value="EXPANSIN-B3"/>
    <property type="match status" value="1"/>
</dbReference>
<dbReference type="SUPFAM" id="SSF50685">
    <property type="entry name" value="Barwin-like endoglucanases"/>
    <property type="match status" value="1"/>
</dbReference>
<dbReference type="PANTHER" id="PTHR31692:SF2">
    <property type="entry name" value="EXPANSIN-LIKE B1"/>
    <property type="match status" value="1"/>
</dbReference>
<dbReference type="Gene3D" id="2.40.40.10">
    <property type="entry name" value="RlpA-like domain"/>
    <property type="match status" value="1"/>
</dbReference>